<dbReference type="Pfam" id="PF06341">
    <property type="entry name" value="DUF1056"/>
    <property type="match status" value="1"/>
</dbReference>
<keyword evidence="1" id="KW-1133">Transmembrane helix</keyword>
<comment type="caution">
    <text evidence="2">The sequence shown here is derived from an EMBL/GenBank/DDBJ whole genome shotgun (WGS) entry which is preliminary data.</text>
</comment>
<dbReference type="EMBL" id="QGHV01000039">
    <property type="protein sequence ID" value="PWT37108.1"/>
    <property type="molecule type" value="Genomic_DNA"/>
</dbReference>
<feature type="transmembrane region" description="Helical" evidence="1">
    <location>
        <begin position="12"/>
        <end position="28"/>
    </location>
</feature>
<gene>
    <name evidence="2" type="ORF">DKZ35_06905</name>
</gene>
<keyword evidence="1" id="KW-0472">Membrane</keyword>
<accession>A0ABD6Y5E9</accession>
<name>A0ABD6Y5E9_LIMRT</name>
<feature type="transmembrane region" description="Helical" evidence="1">
    <location>
        <begin position="34"/>
        <end position="51"/>
    </location>
</feature>
<proteinExistence type="predicted"/>
<keyword evidence="1" id="KW-0812">Transmembrane</keyword>
<reference evidence="3" key="1">
    <citation type="journal article" date="2018" name="Front. Microbiol.">
        <title>Comparative Genomics of the Herbivore Gut Symbiont Lactobacillus reuteri Reveals Genetic Diversity and Lifestyle Adaptation.</title>
        <authorList>
            <person name="Zhao J."/>
        </authorList>
    </citation>
    <scope>NUCLEOTIDE SEQUENCE [LARGE SCALE GENOMIC DNA]</scope>
    <source>
        <strain evidence="3">LR9</strain>
    </source>
</reference>
<evidence type="ECO:0000313" key="3">
    <source>
        <dbReference type="Proteomes" id="UP000245735"/>
    </source>
</evidence>
<dbReference type="Proteomes" id="UP000245735">
    <property type="component" value="Unassembled WGS sequence"/>
</dbReference>
<organism evidence="2 3">
    <name type="scientific">Limosilactobacillus reuteri</name>
    <name type="common">Lactobacillus reuteri</name>
    <dbReference type="NCBI Taxonomy" id="1598"/>
    <lineage>
        <taxon>Bacteria</taxon>
        <taxon>Bacillati</taxon>
        <taxon>Bacillota</taxon>
        <taxon>Bacilli</taxon>
        <taxon>Lactobacillales</taxon>
        <taxon>Lactobacillaceae</taxon>
        <taxon>Limosilactobacillus</taxon>
    </lineage>
</organism>
<protein>
    <submittedName>
        <fullName evidence="2">DUF1056 domain-containing protein</fullName>
    </submittedName>
</protein>
<evidence type="ECO:0000313" key="2">
    <source>
        <dbReference type="EMBL" id="PWT37108.1"/>
    </source>
</evidence>
<sequence>MIKNLLTVIWKYFDVICFLSAMCFAIWGCFLLSFIAGIFSVAISLIILGYLSEKIANLH</sequence>
<dbReference type="RefSeq" id="WP_109897352.1">
    <property type="nucleotide sequence ID" value="NZ_QGHV01000039.1"/>
</dbReference>
<dbReference type="AlphaFoldDB" id="A0ABD6Y5E9"/>
<evidence type="ECO:0000256" key="1">
    <source>
        <dbReference type="SAM" id="Phobius"/>
    </source>
</evidence>
<dbReference type="InterPro" id="IPR009406">
    <property type="entry name" value="DUF1056"/>
</dbReference>